<evidence type="ECO:0000313" key="1">
    <source>
        <dbReference type="EMBL" id="ODQ68503.1"/>
    </source>
</evidence>
<dbReference type="EMBL" id="KV454406">
    <property type="protein sequence ID" value="ODQ68503.1"/>
    <property type="molecule type" value="Genomic_DNA"/>
</dbReference>
<organism evidence="1 2">
    <name type="scientific">Nadsonia fulvescens var. elongata DSM 6958</name>
    <dbReference type="NCBI Taxonomy" id="857566"/>
    <lineage>
        <taxon>Eukaryota</taxon>
        <taxon>Fungi</taxon>
        <taxon>Dikarya</taxon>
        <taxon>Ascomycota</taxon>
        <taxon>Saccharomycotina</taxon>
        <taxon>Dipodascomycetes</taxon>
        <taxon>Dipodascales</taxon>
        <taxon>Dipodascales incertae sedis</taxon>
        <taxon>Nadsonia</taxon>
    </lineage>
</organism>
<dbReference type="Proteomes" id="UP000095009">
    <property type="component" value="Unassembled WGS sequence"/>
</dbReference>
<reference evidence="1 2" key="1">
    <citation type="journal article" date="2016" name="Proc. Natl. Acad. Sci. U.S.A.">
        <title>Comparative genomics of biotechnologically important yeasts.</title>
        <authorList>
            <person name="Riley R."/>
            <person name="Haridas S."/>
            <person name="Wolfe K.H."/>
            <person name="Lopes M.R."/>
            <person name="Hittinger C.T."/>
            <person name="Goeker M."/>
            <person name="Salamov A.A."/>
            <person name="Wisecaver J.H."/>
            <person name="Long T.M."/>
            <person name="Calvey C.H."/>
            <person name="Aerts A.L."/>
            <person name="Barry K.W."/>
            <person name="Choi C."/>
            <person name="Clum A."/>
            <person name="Coughlan A.Y."/>
            <person name="Deshpande S."/>
            <person name="Douglass A.P."/>
            <person name="Hanson S.J."/>
            <person name="Klenk H.-P."/>
            <person name="LaButti K.M."/>
            <person name="Lapidus A."/>
            <person name="Lindquist E.A."/>
            <person name="Lipzen A.M."/>
            <person name="Meier-Kolthoff J.P."/>
            <person name="Ohm R.A."/>
            <person name="Otillar R.P."/>
            <person name="Pangilinan J.L."/>
            <person name="Peng Y."/>
            <person name="Rokas A."/>
            <person name="Rosa C.A."/>
            <person name="Scheuner C."/>
            <person name="Sibirny A.A."/>
            <person name="Slot J.C."/>
            <person name="Stielow J.B."/>
            <person name="Sun H."/>
            <person name="Kurtzman C.P."/>
            <person name="Blackwell M."/>
            <person name="Grigoriev I.V."/>
            <person name="Jeffries T.W."/>
        </authorList>
    </citation>
    <scope>NUCLEOTIDE SEQUENCE [LARGE SCALE GENOMIC DNA]</scope>
    <source>
        <strain evidence="1 2">DSM 6958</strain>
    </source>
</reference>
<proteinExistence type="predicted"/>
<name>A0A1E3PSU9_9ASCO</name>
<dbReference type="AlphaFoldDB" id="A0A1E3PSU9"/>
<sequence>MNQLKNRFSFSKSQVPVACRSHSGGTKFYKISSTSPKGWTKLANRLKLAVYDRRPLFVYYQAQDFSIDSGTLYYQVTSDTYTPQPSIASTVTVDIVHVAVKANTEKLSLVSFDSNQYCDSSFTEIDIDSSNGFNIIIFNEINGASPIQDANNESFEKKDVEVKASEGLRQCSPVIGEKDFLFQSNSESVPSLMKQASKELVIEVASLNSLASLKAYIHTIYDIYSTSSDELTSSLLSLINIVFDLTTQDGTQNETTLLNDIIAYWLEFNQGFSIEESVWRECVLENDEILFAIGVFLNQKAEKHEYSDIDSVLSLLSMISNHKITSSGYLISRALVLLSEIGDESITTIINEILGKVMVPINIPLDTTRKLKFVSFDPWVKAEEVYMRTIKSLLRDSAFDVTESAVKLVSYLSKTPVEYMIRRKDYFMRAIFHCLKHQTSTGSCTFRSSHWLSAALECPRIFHRFREYFSLKVQDCSFQVFESSVMKMFMSMRCHLIFSTEFNLIPEILALYKLQPVGTREHLIRILTQEEASFRLTIESISRGFKDPAFSINVCSKRAICGKEKKSVSWKPKLVACPISENTKKKTKIQTSEITASKELSSEYFLNEEIFEEPTLEDEALAAEALRKRVAEINAKEKAFIRRRNREKWARYSLKVLPLSFELAYKQRKLKENEALIEEECRLYMIRKNSFNIRAKLRRRAIRRTIMIIENNAAVCEATVSTRAIE</sequence>
<protein>
    <submittedName>
        <fullName evidence="1">Uncharacterized protein</fullName>
    </submittedName>
</protein>
<evidence type="ECO:0000313" key="2">
    <source>
        <dbReference type="Proteomes" id="UP000095009"/>
    </source>
</evidence>
<gene>
    <name evidence="1" type="ORF">NADFUDRAFT_49142</name>
</gene>
<keyword evidence="2" id="KW-1185">Reference proteome</keyword>
<accession>A0A1E3PSU9</accession>